<organism evidence="9 10">
    <name type="scientific">Amycolatopsis lexingtonensis</name>
    <dbReference type="NCBI Taxonomy" id="218822"/>
    <lineage>
        <taxon>Bacteria</taxon>
        <taxon>Bacillati</taxon>
        <taxon>Actinomycetota</taxon>
        <taxon>Actinomycetes</taxon>
        <taxon>Pseudonocardiales</taxon>
        <taxon>Pseudonocardiaceae</taxon>
        <taxon>Amycolatopsis</taxon>
    </lineage>
</organism>
<protein>
    <recommendedName>
        <fullName evidence="7">Serine hydroxymethyltransferase</fullName>
        <shortName evidence="7">SHMT</shortName>
        <shortName evidence="7">Serine methylase</shortName>
        <ecNumber evidence="7">2.1.2.1</ecNumber>
    </recommendedName>
</protein>
<dbReference type="NCBIfam" id="NF000586">
    <property type="entry name" value="PRK00011.1"/>
    <property type="match status" value="1"/>
</dbReference>
<feature type="modified residue" description="N6-(pyridoxal phosphate)lysine" evidence="7">
    <location>
        <position position="235"/>
    </location>
</feature>
<dbReference type="InterPro" id="IPR015422">
    <property type="entry name" value="PyrdxlP-dep_Trfase_small"/>
</dbReference>
<feature type="domain" description="Serine hydroxymethyltransferase-like" evidence="8">
    <location>
        <begin position="13"/>
        <end position="390"/>
    </location>
</feature>
<evidence type="ECO:0000259" key="8">
    <source>
        <dbReference type="Pfam" id="PF00464"/>
    </source>
</evidence>
<comment type="pathway">
    <text evidence="7">One-carbon metabolism; tetrahydrofolate interconversion.</text>
</comment>
<feature type="site" description="Plays an important role in substrate specificity" evidence="7">
    <location>
        <position position="234"/>
    </location>
</feature>
<evidence type="ECO:0000256" key="3">
    <source>
        <dbReference type="ARBA" id="ARBA00022563"/>
    </source>
</evidence>
<evidence type="ECO:0000256" key="2">
    <source>
        <dbReference type="ARBA" id="ARBA00006376"/>
    </source>
</evidence>
<dbReference type="Pfam" id="PF00464">
    <property type="entry name" value="SHMT"/>
    <property type="match status" value="1"/>
</dbReference>
<dbReference type="EC" id="2.1.2.1" evidence="7"/>
<dbReference type="Gene3D" id="3.90.1150.10">
    <property type="entry name" value="Aspartate Aminotransferase, domain 1"/>
    <property type="match status" value="1"/>
</dbReference>
<dbReference type="InterPro" id="IPR039429">
    <property type="entry name" value="SHMT-like_dom"/>
</dbReference>
<dbReference type="Gene3D" id="3.40.640.10">
    <property type="entry name" value="Type I PLP-dependent aspartate aminotransferase-like (Major domain)"/>
    <property type="match status" value="1"/>
</dbReference>
<dbReference type="SUPFAM" id="SSF53383">
    <property type="entry name" value="PLP-dependent transferases"/>
    <property type="match status" value="1"/>
</dbReference>
<proteinExistence type="inferred from homology"/>
<reference evidence="9 10" key="1">
    <citation type="submission" date="2020-10" db="EMBL/GenBank/DDBJ databases">
        <title>Sequencing the genomes of 1000 actinobacteria strains.</title>
        <authorList>
            <person name="Klenk H.-P."/>
        </authorList>
    </citation>
    <scope>NUCLEOTIDE SEQUENCE [LARGE SCALE GENOMIC DNA]</scope>
    <source>
        <strain evidence="9 10">DSM 44653</strain>
    </source>
</reference>
<comment type="cofactor">
    <cofactor evidence="1 7">
        <name>pyridoxal 5'-phosphate</name>
        <dbReference type="ChEBI" id="CHEBI:597326"/>
    </cofactor>
</comment>
<dbReference type="HAMAP" id="MF_00051">
    <property type="entry name" value="SHMT"/>
    <property type="match status" value="1"/>
</dbReference>
<keyword evidence="5 7" id="KW-0663">Pyridoxal phosphate</keyword>
<dbReference type="InterPro" id="IPR049943">
    <property type="entry name" value="Ser_HO-MeTrfase-like"/>
</dbReference>
<dbReference type="InterPro" id="IPR015421">
    <property type="entry name" value="PyrdxlP-dep_Trfase_major"/>
</dbReference>
<dbReference type="InterPro" id="IPR019798">
    <property type="entry name" value="Ser_HO-MeTrfase_PLP_BS"/>
</dbReference>
<evidence type="ECO:0000313" key="10">
    <source>
        <dbReference type="Proteomes" id="UP000631670"/>
    </source>
</evidence>
<dbReference type="InterPro" id="IPR015424">
    <property type="entry name" value="PyrdxlP-dep_Trfase"/>
</dbReference>
<keyword evidence="3 7" id="KW-0554">One-carbon metabolism</keyword>
<dbReference type="PANTHER" id="PTHR11680">
    <property type="entry name" value="SERINE HYDROXYMETHYLTRANSFERASE"/>
    <property type="match status" value="1"/>
</dbReference>
<comment type="similarity">
    <text evidence="2 7">Belongs to the SHMT family.</text>
</comment>
<feature type="binding site" evidence="7">
    <location>
        <position position="126"/>
    </location>
    <ligand>
        <name>(6S)-5,6,7,8-tetrahydrofolate</name>
        <dbReference type="ChEBI" id="CHEBI:57453"/>
    </ligand>
</feature>
<keyword evidence="7" id="KW-0028">Amino-acid biosynthesis</keyword>
<keyword evidence="4 7" id="KW-0808">Transferase</keyword>
<evidence type="ECO:0000256" key="4">
    <source>
        <dbReference type="ARBA" id="ARBA00022679"/>
    </source>
</evidence>
<evidence type="ECO:0000256" key="1">
    <source>
        <dbReference type="ARBA" id="ARBA00001933"/>
    </source>
</evidence>
<sequence>MTATIDPVLNRTLADYDPAVAEAIGAELRRQRTTLEMIASENFAPLSVLQAQGSVLTNKYAEGYPGRRYYGGCEHVDVLEQLAIDRVKALFGAGFANVQPHSGAQANAAAMAALLKPGDKILGLSLAHGGHLTHGMRINFSGLLYDVAAYEVSEKDYRVDMAEVARLAREHRPKLIIAGWSAYPRQLDFARFREIADEAGAYLMVDMAHFAGLVAAGLHPSPVPHAHVTTTTTHKTLGGPRGGVVLTNDPALAKKVNSAVFPGQQGGPLEHVIAAKAVAFKMAAEPEFAERQQRTLRGAKILAERLLEAGIDVLTGGTDVHLVLVDLRGSELDGKQAEDRLHEVGITVNRNAVPFDPRPPMVTSGLRIGTPALATRGFGDAEFREAADVIAEALKPGCDVEKLRARVTALAEAFPLYPGEETR</sequence>
<comment type="function">
    <text evidence="7">Catalyzes the reversible interconversion of serine and glycine with tetrahydrofolate (THF) serving as the one-carbon carrier. This reaction serves as the major source of one-carbon groups required for the biosynthesis of purines, thymidylate, methionine, and other important biomolecules. Also exhibits THF-independent aldolase activity toward beta-hydroxyamino acids, producing glycine and aldehydes, via a retro-aldol mechanism.</text>
</comment>
<evidence type="ECO:0000313" key="9">
    <source>
        <dbReference type="EMBL" id="MBE1501611.1"/>
    </source>
</evidence>
<keyword evidence="6" id="KW-0045">Antibiotic biosynthesis</keyword>
<feature type="binding site" evidence="7">
    <location>
        <begin position="130"/>
        <end position="132"/>
    </location>
    <ligand>
        <name>(6S)-5,6,7,8-tetrahydrofolate</name>
        <dbReference type="ChEBI" id="CHEBI:57453"/>
    </ligand>
</feature>
<evidence type="ECO:0000256" key="7">
    <source>
        <dbReference type="HAMAP-Rule" id="MF_00051"/>
    </source>
</evidence>
<dbReference type="PIRSF" id="PIRSF000412">
    <property type="entry name" value="SHMT"/>
    <property type="match status" value="1"/>
</dbReference>
<comment type="catalytic activity">
    <reaction evidence="7">
        <text>(6R)-5,10-methylene-5,6,7,8-tetrahydrofolate + glycine + H2O = (6S)-5,6,7,8-tetrahydrofolate + L-serine</text>
        <dbReference type="Rhea" id="RHEA:15481"/>
        <dbReference type="ChEBI" id="CHEBI:15377"/>
        <dbReference type="ChEBI" id="CHEBI:15636"/>
        <dbReference type="ChEBI" id="CHEBI:33384"/>
        <dbReference type="ChEBI" id="CHEBI:57305"/>
        <dbReference type="ChEBI" id="CHEBI:57453"/>
        <dbReference type="EC" id="2.1.2.1"/>
    </reaction>
</comment>
<evidence type="ECO:0000256" key="6">
    <source>
        <dbReference type="ARBA" id="ARBA00023194"/>
    </source>
</evidence>
<dbReference type="PANTHER" id="PTHR11680:SF35">
    <property type="entry name" value="SERINE HYDROXYMETHYLTRANSFERASE 1"/>
    <property type="match status" value="1"/>
</dbReference>
<comment type="pathway">
    <text evidence="7">Amino-acid biosynthesis; glycine biosynthesis; glycine from L-serine: step 1/1.</text>
</comment>
<comment type="caution">
    <text evidence="9">The sequence shown here is derived from an EMBL/GenBank/DDBJ whole genome shotgun (WGS) entry which is preliminary data.</text>
</comment>
<dbReference type="InterPro" id="IPR001085">
    <property type="entry name" value="Ser_HO-MeTrfase"/>
</dbReference>
<gene>
    <name evidence="7" type="primary">glyA</name>
    <name evidence="9" type="ORF">H4696_008711</name>
</gene>
<dbReference type="GO" id="GO:0004372">
    <property type="term" value="F:glycine hydroxymethyltransferase activity"/>
    <property type="evidence" value="ECO:0007669"/>
    <property type="project" value="UniProtKB-EC"/>
</dbReference>
<dbReference type="EMBL" id="JADBEG010000001">
    <property type="protein sequence ID" value="MBE1501611.1"/>
    <property type="molecule type" value="Genomic_DNA"/>
</dbReference>
<name>A0ABR9IEK7_9PSEU</name>
<accession>A0ABR9IEK7</accession>
<keyword evidence="7" id="KW-0963">Cytoplasm</keyword>
<dbReference type="RefSeq" id="WP_192782849.1">
    <property type="nucleotide sequence ID" value="NZ_JADBEG010000001.1"/>
</dbReference>
<dbReference type="PROSITE" id="PS00096">
    <property type="entry name" value="SHMT"/>
    <property type="match status" value="1"/>
</dbReference>
<evidence type="ECO:0000256" key="5">
    <source>
        <dbReference type="ARBA" id="ARBA00022898"/>
    </source>
</evidence>
<comment type="caution">
    <text evidence="7">Lacks conserved residue(s) required for the propagation of feature annotation.</text>
</comment>
<dbReference type="Proteomes" id="UP000631670">
    <property type="component" value="Unassembled WGS sequence"/>
</dbReference>
<keyword evidence="10" id="KW-1185">Reference proteome</keyword>
<comment type="subcellular location">
    <subcellularLocation>
        <location evidence="7">Cytoplasm</location>
    </subcellularLocation>
</comment>
<dbReference type="CDD" id="cd00378">
    <property type="entry name" value="SHMT"/>
    <property type="match status" value="1"/>
</dbReference>
<comment type="subunit">
    <text evidence="7">Homodimer.</text>
</comment>